<proteinExistence type="predicted"/>
<dbReference type="Gene3D" id="2.130.10.10">
    <property type="entry name" value="YVTN repeat-like/Quinoprotein amine dehydrogenase"/>
    <property type="match status" value="3"/>
</dbReference>
<dbReference type="SUPFAM" id="SSF110296">
    <property type="entry name" value="Oligoxyloglucan reducing end-specific cellobiohydrolase"/>
    <property type="match status" value="2"/>
</dbReference>
<dbReference type="InterPro" id="IPR013783">
    <property type="entry name" value="Ig-like_fold"/>
</dbReference>
<sequence>MIAPMLVAFAPPGQAAPPKDDTPVLRTPKGQQDNGSDEQGFDKLRDAYYWSRLLAGDDQLTLSQAAGLRNSASTKASGIGNDSVRGAARGGTWSQIGPNPIVQNGRTTNAFEAVSGRIGALAIRKDGTIILGAAQGGVWTYNATTQSWTSRTKDSDTQSVGALAIAPSNDNVVYMGSGEGALSGDSYYGDGIYRSADGGVTWKHVSSLFVGQAVSAIAVDPANANHLYATTLRGRGGARRTSAPASAPYGVWESTDGGRHWTLRKGTTNELHGATDLVLDPQNSKVVWASFWGDGIYRSTDGGVTWASALGNLPQGNFLEGGTRFSLGISRPSASSPAVVYTGFDYFDNTDAYHESQVYKTSDNGVTWNATPTGSGSDSVLGYCGTQCFYDNVIKVDPTNPNVVYVLGLYGYDFSPPSGGVWRSTDGGQTWKSLGYDLHPDFHAFAFQPNDTKHIAIGNDGGVWQSKTGGGRNGATDPLSAADWEDLNGTVNPATAALIHSTGLAISQFTSIATVPQVAGQYWGGTQDNGTLRSSLANSRWFDQSSGDGGQVIVDQSTVNPINPTGAAAYVFGEYYSISPYRFDPSEVGTFFGNEYIRGGINLKDRSEFYVPWVQNRGNVNQMFLGTYRLYRSDNVEAPKAGDVHFTPISGDLTTGCTGAAPNGARGCLISAIGLADGGDGVYVGSDDGVVSVSPNAVTSDSPTWTQVGQNRLPNRPVTQFAVDRSNWRIAYASYAGFGAATPSRRGHVFATTDGGKHWQDVSANLPDIPVNSVVLDPSDHRTVYVGTDVGAFVSTNGGHSWLRLGSGMPKVAVWQLDYDPSHGVLAAGTHGRGAYTLTNRNAEPALVVSKKDSGLPVGPGRNIDYTITVKNLGNAAATGVKVTDPIPAHTSFSFAGNGGTSHGGVVTWRGLSIPAGGSIVLTYSTRIAPRLSSGVKSIVNDGIRVRSDQGVSTTGSPHVTPIAPANAVAVTPAAQTGGARVGQQASYVEHVTNNGYKADSYTLSTAGSWTSATYDATCTTAMTSTVVLQPGSSTDVCVKVTVPATAANDVTSDTTLTATSDGDSSVSGSATLTTIAVAVDTLLVDNDNNAPDVAAKYQAALTANGTAFSTWDLLAHPVLPQSYLTAHKTVVWFTGNSYPAPITPYESELKALLDGGGRLFMSGQDILDQAAGTTTFVHDYLHINWDGTDVQNDKATVAVHGVTGNPVTNGIGSVPLDHSVLNANFEDQITPIAPATPAFTDDSGAPDALTVASGTYKVMFLAFPFEAYGTAAQQASLMGQALTYLGS</sequence>
<dbReference type="PANTHER" id="PTHR43739:SF5">
    <property type="entry name" value="EXO-ALPHA-SIALIDASE"/>
    <property type="match status" value="1"/>
</dbReference>
<feature type="domain" description="DUF11" evidence="2">
    <location>
        <begin position="848"/>
        <end position="932"/>
    </location>
</feature>
<dbReference type="NCBIfam" id="TIGR01451">
    <property type="entry name" value="B_ant_repeat"/>
    <property type="match status" value="1"/>
</dbReference>
<dbReference type="InterPro" id="IPR001434">
    <property type="entry name" value="OmcB-like_DUF11"/>
</dbReference>
<accession>A0ABY4R171</accession>
<evidence type="ECO:0000259" key="2">
    <source>
        <dbReference type="Pfam" id="PF01345"/>
    </source>
</evidence>
<dbReference type="InterPro" id="IPR015943">
    <property type="entry name" value="WD40/YVTN_repeat-like_dom_sf"/>
</dbReference>
<dbReference type="Gene3D" id="2.60.40.10">
    <property type="entry name" value="Immunoglobulins"/>
    <property type="match status" value="1"/>
</dbReference>
<gene>
    <name evidence="3" type="ORF">M6D93_05830</name>
</gene>
<dbReference type="InterPro" id="IPR052025">
    <property type="entry name" value="Xyloglucanase_GH74"/>
</dbReference>
<dbReference type="RefSeq" id="WP_249773421.1">
    <property type="nucleotide sequence ID" value="NZ_CP097332.1"/>
</dbReference>
<dbReference type="CDD" id="cd15482">
    <property type="entry name" value="Sialidase_non-viral"/>
    <property type="match status" value="1"/>
</dbReference>
<dbReference type="PANTHER" id="PTHR43739">
    <property type="entry name" value="XYLOGLUCANASE (EUROFUNG)"/>
    <property type="match status" value="1"/>
</dbReference>
<reference evidence="3" key="2">
    <citation type="submission" date="2022-05" db="EMBL/GenBank/DDBJ databases">
        <authorList>
            <person name="Kim J.-S."/>
            <person name="Lee K."/>
            <person name="Suh M."/>
            <person name="Eom M."/>
            <person name="Kim J.-S."/>
            <person name="Kim D.-S."/>
            <person name="Ko S.-H."/>
            <person name="Shin Y."/>
            <person name="Lee J.-S."/>
        </authorList>
    </citation>
    <scope>NUCLEOTIDE SEQUENCE</scope>
    <source>
        <strain evidence="3">N237</strain>
    </source>
</reference>
<keyword evidence="4" id="KW-1185">Reference proteome</keyword>
<evidence type="ECO:0000256" key="1">
    <source>
        <dbReference type="SAM" id="MobiDB-lite"/>
    </source>
</evidence>
<dbReference type="EMBL" id="CP097332">
    <property type="protein sequence ID" value="UQX89525.1"/>
    <property type="molecule type" value="Genomic_DNA"/>
</dbReference>
<dbReference type="InterPro" id="IPR047589">
    <property type="entry name" value="DUF11_rpt"/>
</dbReference>
<feature type="region of interest" description="Disordered" evidence="1">
    <location>
        <begin position="7"/>
        <end position="41"/>
    </location>
</feature>
<dbReference type="Pfam" id="PF01345">
    <property type="entry name" value="DUF11"/>
    <property type="match status" value="1"/>
</dbReference>
<name>A0ABY4R171_9ACTN</name>
<evidence type="ECO:0000313" key="3">
    <source>
        <dbReference type="EMBL" id="UQX89525.1"/>
    </source>
</evidence>
<dbReference type="Proteomes" id="UP001056336">
    <property type="component" value="Chromosome"/>
</dbReference>
<evidence type="ECO:0000313" key="4">
    <source>
        <dbReference type="Proteomes" id="UP001056336"/>
    </source>
</evidence>
<reference evidence="3" key="1">
    <citation type="journal article" date="2018" name="Int. J. Syst. Evol. Microbiol.">
        <title>Jatrophihabitans telluris sp. nov., isolated from sediment soil of lava forest wetlands and the emended description of the genus Jatrophihabitans.</title>
        <authorList>
            <person name="Lee K.C."/>
            <person name="Suh M.K."/>
            <person name="Eom M.K."/>
            <person name="Kim K.K."/>
            <person name="Kim J.S."/>
            <person name="Kim D.S."/>
            <person name="Ko S.H."/>
            <person name="Shin Y.K."/>
            <person name="Lee J.S."/>
        </authorList>
    </citation>
    <scope>NUCLEOTIDE SEQUENCE</scope>
    <source>
        <strain evidence="3">N237</strain>
    </source>
</reference>
<protein>
    <recommendedName>
        <fullName evidence="2">DUF11 domain-containing protein</fullName>
    </recommendedName>
</protein>
<organism evidence="3 4">
    <name type="scientific">Jatrophihabitans telluris</name>
    <dbReference type="NCBI Taxonomy" id="2038343"/>
    <lineage>
        <taxon>Bacteria</taxon>
        <taxon>Bacillati</taxon>
        <taxon>Actinomycetota</taxon>
        <taxon>Actinomycetes</taxon>
        <taxon>Jatrophihabitantales</taxon>
        <taxon>Jatrophihabitantaceae</taxon>
        <taxon>Jatrophihabitans</taxon>
    </lineage>
</organism>